<proteinExistence type="predicted"/>
<protein>
    <submittedName>
        <fullName evidence="5">Leucine-responsive regulatory protein</fullName>
    </submittedName>
</protein>
<dbReference type="PROSITE" id="PS50956">
    <property type="entry name" value="HTH_ASNC_2"/>
    <property type="match status" value="1"/>
</dbReference>
<dbReference type="EMBL" id="BPQJ01000053">
    <property type="protein sequence ID" value="GJD66045.1"/>
    <property type="molecule type" value="Genomic_DNA"/>
</dbReference>
<dbReference type="SUPFAM" id="SSF54909">
    <property type="entry name" value="Dimeric alpha+beta barrel"/>
    <property type="match status" value="1"/>
</dbReference>
<accession>A0AA37HJ05</accession>
<dbReference type="Proteomes" id="UP001055286">
    <property type="component" value="Unassembled WGS sequence"/>
</dbReference>
<dbReference type="AlphaFoldDB" id="A0AA37HJ05"/>
<organism evidence="5 6">
    <name type="scientific">Methylobacterium frigidaeris</name>
    <dbReference type="NCBI Taxonomy" id="2038277"/>
    <lineage>
        <taxon>Bacteria</taxon>
        <taxon>Pseudomonadati</taxon>
        <taxon>Pseudomonadota</taxon>
        <taxon>Alphaproteobacteria</taxon>
        <taxon>Hyphomicrobiales</taxon>
        <taxon>Methylobacteriaceae</taxon>
        <taxon>Methylobacterium</taxon>
    </lineage>
</organism>
<evidence type="ECO:0000313" key="5">
    <source>
        <dbReference type="EMBL" id="GJD66045.1"/>
    </source>
</evidence>
<keyword evidence="1" id="KW-0805">Transcription regulation</keyword>
<dbReference type="InterPro" id="IPR011008">
    <property type="entry name" value="Dimeric_a/b-barrel"/>
</dbReference>
<dbReference type="InterPro" id="IPR036390">
    <property type="entry name" value="WH_DNA-bd_sf"/>
</dbReference>
<dbReference type="RefSeq" id="WP_099901512.1">
    <property type="nucleotide sequence ID" value="NZ_BPQJ01000053.1"/>
</dbReference>
<dbReference type="GO" id="GO:0043200">
    <property type="term" value="P:response to amino acid"/>
    <property type="evidence" value="ECO:0007669"/>
    <property type="project" value="TreeGrafter"/>
</dbReference>
<dbReference type="SMART" id="SM00344">
    <property type="entry name" value="HTH_ASNC"/>
    <property type="match status" value="1"/>
</dbReference>
<dbReference type="GO" id="GO:0043565">
    <property type="term" value="F:sequence-specific DNA binding"/>
    <property type="evidence" value="ECO:0007669"/>
    <property type="project" value="InterPro"/>
</dbReference>
<reference evidence="5" key="1">
    <citation type="journal article" date="2016" name="Front. Microbiol.">
        <title>Genome Sequence of the Piezophilic, Mesophilic Sulfate-Reducing Bacterium Desulfovibrio indicus J2T.</title>
        <authorList>
            <person name="Cao J."/>
            <person name="Maignien L."/>
            <person name="Shao Z."/>
            <person name="Alain K."/>
            <person name="Jebbar M."/>
        </authorList>
    </citation>
    <scope>NUCLEOTIDE SEQUENCE</scope>
    <source>
        <strain evidence="5">JCM 32048</strain>
    </source>
</reference>
<dbReference type="Gene3D" id="1.10.10.10">
    <property type="entry name" value="Winged helix-like DNA-binding domain superfamily/Winged helix DNA-binding domain"/>
    <property type="match status" value="1"/>
</dbReference>
<feature type="domain" description="HTH asnC-type" evidence="4">
    <location>
        <begin position="3"/>
        <end position="64"/>
    </location>
</feature>
<dbReference type="GO" id="GO:0006355">
    <property type="term" value="P:regulation of DNA-templated transcription"/>
    <property type="evidence" value="ECO:0007669"/>
    <property type="project" value="UniProtKB-ARBA"/>
</dbReference>
<dbReference type="InterPro" id="IPR019887">
    <property type="entry name" value="Tscrpt_reg_AsnC/Lrp_C"/>
</dbReference>
<keyword evidence="6" id="KW-1185">Reference proteome</keyword>
<dbReference type="Pfam" id="PF13412">
    <property type="entry name" value="HTH_24"/>
    <property type="match status" value="1"/>
</dbReference>
<dbReference type="SUPFAM" id="SSF46785">
    <property type="entry name" value="Winged helix' DNA-binding domain"/>
    <property type="match status" value="1"/>
</dbReference>
<evidence type="ECO:0000256" key="3">
    <source>
        <dbReference type="ARBA" id="ARBA00023163"/>
    </source>
</evidence>
<name>A0AA37HJ05_9HYPH</name>
<evidence type="ECO:0000256" key="1">
    <source>
        <dbReference type="ARBA" id="ARBA00023015"/>
    </source>
</evidence>
<evidence type="ECO:0000313" key="6">
    <source>
        <dbReference type="Proteomes" id="UP001055286"/>
    </source>
</evidence>
<dbReference type="PRINTS" id="PR00033">
    <property type="entry name" value="HTHASNC"/>
</dbReference>
<gene>
    <name evidence="5" type="primary">lrp_7</name>
    <name evidence="5" type="ORF">MPEAHAMD_6241</name>
</gene>
<comment type="caution">
    <text evidence="5">The sequence shown here is derived from an EMBL/GenBank/DDBJ whole genome shotgun (WGS) entry which is preliminary data.</text>
</comment>
<sequence>MFLDPIDRRILQVLQRDGGIQNADLASRVGLSPSPCLRRVKRLKESGMIARYVALLDPGKLGLSLTVFARVWLTGQDEETVVPFVEAVQKLPEIVECCMMAGDCDFILRIVARDLDDYRQFQAQHLGRIRGVRNIKTEIPLQINKRTTEIPLR</sequence>
<dbReference type="InterPro" id="IPR011991">
    <property type="entry name" value="ArsR-like_HTH"/>
</dbReference>
<dbReference type="InterPro" id="IPR019888">
    <property type="entry name" value="Tscrpt_reg_AsnC-like"/>
</dbReference>
<dbReference type="CDD" id="cd00090">
    <property type="entry name" value="HTH_ARSR"/>
    <property type="match status" value="1"/>
</dbReference>
<dbReference type="Pfam" id="PF01037">
    <property type="entry name" value="AsnC_trans_reg"/>
    <property type="match status" value="1"/>
</dbReference>
<reference evidence="5" key="2">
    <citation type="submission" date="2021-08" db="EMBL/GenBank/DDBJ databases">
        <authorList>
            <person name="Tani A."/>
            <person name="Ola A."/>
            <person name="Ogura Y."/>
            <person name="Katsura K."/>
            <person name="Hayashi T."/>
        </authorList>
    </citation>
    <scope>NUCLEOTIDE SEQUENCE</scope>
    <source>
        <strain evidence="5">JCM 32048</strain>
    </source>
</reference>
<evidence type="ECO:0000259" key="4">
    <source>
        <dbReference type="PROSITE" id="PS50956"/>
    </source>
</evidence>
<dbReference type="InterPro" id="IPR036388">
    <property type="entry name" value="WH-like_DNA-bd_sf"/>
</dbReference>
<dbReference type="GO" id="GO:0005829">
    <property type="term" value="C:cytosol"/>
    <property type="evidence" value="ECO:0007669"/>
    <property type="project" value="TreeGrafter"/>
</dbReference>
<dbReference type="InterPro" id="IPR000485">
    <property type="entry name" value="AsnC-type_HTH_dom"/>
</dbReference>
<keyword evidence="2" id="KW-0238">DNA-binding</keyword>
<dbReference type="Gene3D" id="3.30.70.920">
    <property type="match status" value="1"/>
</dbReference>
<evidence type="ECO:0000256" key="2">
    <source>
        <dbReference type="ARBA" id="ARBA00023125"/>
    </source>
</evidence>
<keyword evidence="3" id="KW-0804">Transcription</keyword>
<dbReference type="PANTHER" id="PTHR30154:SF34">
    <property type="entry name" value="TRANSCRIPTIONAL REGULATOR AZLB"/>
    <property type="match status" value="1"/>
</dbReference>
<dbReference type="PANTHER" id="PTHR30154">
    <property type="entry name" value="LEUCINE-RESPONSIVE REGULATORY PROTEIN"/>
    <property type="match status" value="1"/>
</dbReference>